<gene>
    <name evidence="14" type="primary">mvk</name>
    <name evidence="18" type="ORF">P8X34_02085</name>
    <name evidence="17" type="ORF">TQ32_08700</name>
</gene>
<feature type="domain" description="GHMP kinase C-terminal" evidence="16">
    <location>
        <begin position="242"/>
        <end position="309"/>
    </location>
</feature>
<reference evidence="17 19" key="2">
    <citation type="journal article" date="2016" name="Int. J. Syst. Evol. Microbiol.">
        <title>Pyrococcus kukulkanii sp. nov., a hyperthermophilic, piezophilic archaeon isolated from a deep-sea hydrothermal vent.</title>
        <authorList>
            <person name="Callac N."/>
            <person name="Oger P."/>
            <person name="Lesongeur F."/>
            <person name="Rattray J.E."/>
            <person name="Vannier P."/>
            <person name="Michoud G."/>
            <person name="Beauverger M."/>
            <person name="Gayet N."/>
            <person name="Rouxel O."/>
            <person name="Jebbar M."/>
            <person name="Godfroy A."/>
        </authorList>
    </citation>
    <scope>NUCLEOTIDE SEQUENCE [LARGE SCALE GENOMIC DNA]</scope>
    <source>
        <strain evidence="17 19">NCB100</strain>
    </source>
</reference>
<evidence type="ECO:0000259" key="16">
    <source>
        <dbReference type="Pfam" id="PF08544"/>
    </source>
</evidence>
<comment type="subcellular location">
    <subcellularLocation>
        <location evidence="1 14">Cytoplasm</location>
    </subcellularLocation>
</comment>
<evidence type="ECO:0000256" key="13">
    <source>
        <dbReference type="ARBA" id="ARBA00029438"/>
    </source>
</evidence>
<evidence type="ECO:0000256" key="10">
    <source>
        <dbReference type="ARBA" id="ARBA00022842"/>
    </source>
</evidence>
<dbReference type="GO" id="GO:0005524">
    <property type="term" value="F:ATP binding"/>
    <property type="evidence" value="ECO:0007669"/>
    <property type="project" value="UniProtKB-UniRule"/>
</dbReference>
<comment type="cofactor">
    <cofactor evidence="14">
        <name>Mg(2+)</name>
        <dbReference type="ChEBI" id="CHEBI:18420"/>
    </cofactor>
</comment>
<organism evidence="17 19">
    <name type="scientific">Pyrococcus kukulkanii</name>
    <dbReference type="NCBI Taxonomy" id="1609559"/>
    <lineage>
        <taxon>Archaea</taxon>
        <taxon>Methanobacteriati</taxon>
        <taxon>Methanobacteriota</taxon>
        <taxon>Thermococci</taxon>
        <taxon>Thermococcales</taxon>
        <taxon>Thermococcaceae</taxon>
        <taxon>Pyrococcus</taxon>
    </lineage>
</organism>
<dbReference type="Gene3D" id="3.30.230.10">
    <property type="match status" value="1"/>
</dbReference>
<dbReference type="SUPFAM" id="SSF54211">
    <property type="entry name" value="Ribosomal protein S5 domain 2-like"/>
    <property type="match status" value="1"/>
</dbReference>
<feature type="binding site" evidence="14">
    <location>
        <begin position="109"/>
        <end position="119"/>
    </location>
    <ligand>
        <name>ATP</name>
        <dbReference type="ChEBI" id="CHEBI:30616"/>
    </ligand>
</feature>
<evidence type="ECO:0000256" key="6">
    <source>
        <dbReference type="ARBA" id="ARBA00022679"/>
    </source>
</evidence>
<reference evidence="19" key="1">
    <citation type="submission" date="2015-02" db="EMBL/GenBank/DDBJ databases">
        <title>Pyrococcus kukulkanii sp. nov., a novel hyperthermophilic archaeon isolated from a deep-sea hydrothermal vent at the Guaymas Basin.</title>
        <authorList>
            <person name="Oger P.M."/>
            <person name="Callac N."/>
            <person name="Jebbar M."/>
            <person name="Godfroy A."/>
        </authorList>
    </citation>
    <scope>NUCLEOTIDE SEQUENCE [LARGE SCALE GENOMIC DNA]</scope>
    <source>
        <strain evidence="19">NCB100</strain>
    </source>
</reference>
<dbReference type="AlphaFoldDB" id="A0A127BBB8"/>
<dbReference type="EC" id="2.7.1.36" evidence="3 14"/>
<dbReference type="InterPro" id="IPR006204">
    <property type="entry name" value="GHMP_kinase_N_dom"/>
</dbReference>
<keyword evidence="10 14" id="KW-0460">Magnesium</keyword>
<dbReference type="RefSeq" id="WP_068323550.1">
    <property type="nucleotide sequence ID" value="NZ_CP010835.1"/>
</dbReference>
<evidence type="ECO:0000313" key="19">
    <source>
        <dbReference type="Proteomes" id="UP000070587"/>
    </source>
</evidence>
<evidence type="ECO:0000259" key="15">
    <source>
        <dbReference type="Pfam" id="PF00288"/>
    </source>
</evidence>
<dbReference type="PROSITE" id="PS00627">
    <property type="entry name" value="GHMP_KINASES_ATP"/>
    <property type="match status" value="1"/>
</dbReference>
<evidence type="ECO:0000256" key="7">
    <source>
        <dbReference type="ARBA" id="ARBA00022741"/>
    </source>
</evidence>
<keyword evidence="8 14" id="KW-0418">Kinase</keyword>
<dbReference type="NCBIfam" id="TIGR00549">
    <property type="entry name" value="mevalon_kin"/>
    <property type="match status" value="1"/>
</dbReference>
<feature type="domain" description="GHMP kinase N-terminal" evidence="15">
    <location>
        <begin position="82"/>
        <end position="168"/>
    </location>
</feature>
<evidence type="ECO:0000256" key="4">
    <source>
        <dbReference type="ARBA" id="ARBA00022490"/>
    </source>
</evidence>
<keyword evidence="11 14" id="KW-0443">Lipid metabolism</keyword>
<dbReference type="GO" id="GO:0005829">
    <property type="term" value="C:cytosol"/>
    <property type="evidence" value="ECO:0007669"/>
    <property type="project" value="TreeGrafter"/>
</dbReference>
<dbReference type="KEGG" id="pyc:TQ32_08700"/>
<accession>A0A127BBB8</accession>
<comment type="similarity">
    <text evidence="2 14">Belongs to the GHMP kinase family. Mevalonate kinase subfamily.</text>
</comment>
<dbReference type="HAMAP" id="MF_00217">
    <property type="entry name" value="Mevalonate_kinase"/>
    <property type="match status" value="1"/>
</dbReference>
<evidence type="ECO:0000256" key="3">
    <source>
        <dbReference type="ARBA" id="ARBA00012103"/>
    </source>
</evidence>
<protein>
    <recommendedName>
        <fullName evidence="3 14">Mevalonate kinase</fullName>
        <shortName evidence="14">MK</shortName>
        <shortName evidence="14">MVK</shortName>
        <ecNumber evidence="3 14">2.7.1.36</ecNumber>
    </recommendedName>
</protein>
<dbReference type="EMBL" id="JARRIG010000001">
    <property type="protein sequence ID" value="MFA4803544.1"/>
    <property type="molecule type" value="Genomic_DNA"/>
</dbReference>
<keyword evidence="20" id="KW-1185">Reference proteome</keyword>
<evidence type="ECO:0000313" key="20">
    <source>
        <dbReference type="Proteomes" id="UP001571980"/>
    </source>
</evidence>
<evidence type="ECO:0000256" key="11">
    <source>
        <dbReference type="ARBA" id="ARBA00023098"/>
    </source>
</evidence>
<dbReference type="InterPro" id="IPR006205">
    <property type="entry name" value="Mev_gal_kin"/>
</dbReference>
<keyword evidence="7 14" id="KW-0547">Nucleotide-binding</keyword>
<proteinExistence type="inferred from homology"/>
<dbReference type="PATRIC" id="fig|1609559.3.peg.1812"/>
<dbReference type="InterPro" id="IPR036554">
    <property type="entry name" value="GHMP_kinase_C_sf"/>
</dbReference>
<name>A0A127BBB8_9EURY</name>
<keyword evidence="6 14" id="KW-0808">Transferase</keyword>
<evidence type="ECO:0000313" key="18">
    <source>
        <dbReference type="EMBL" id="MFA4803544.1"/>
    </source>
</evidence>
<dbReference type="InterPro" id="IPR022937">
    <property type="entry name" value="Mevalonate_kinase_arc"/>
</dbReference>
<evidence type="ECO:0000256" key="12">
    <source>
        <dbReference type="ARBA" id="ARBA00023229"/>
    </source>
</evidence>
<dbReference type="PANTHER" id="PTHR43290">
    <property type="entry name" value="MEVALONATE KINASE"/>
    <property type="match status" value="1"/>
</dbReference>
<evidence type="ECO:0000256" key="8">
    <source>
        <dbReference type="ARBA" id="ARBA00022777"/>
    </source>
</evidence>
<dbReference type="NCBIfam" id="NF003036">
    <property type="entry name" value="PRK03926.1"/>
    <property type="match status" value="1"/>
</dbReference>
<evidence type="ECO:0000313" key="17">
    <source>
        <dbReference type="EMBL" id="AMM54547.1"/>
    </source>
</evidence>
<dbReference type="FunFam" id="3.30.230.10:FF:000151">
    <property type="entry name" value="Mevalonate kinase"/>
    <property type="match status" value="1"/>
</dbReference>
<dbReference type="InterPro" id="IPR020568">
    <property type="entry name" value="Ribosomal_Su5_D2-typ_SF"/>
</dbReference>
<dbReference type="SUPFAM" id="SSF55060">
    <property type="entry name" value="GHMP Kinase, C-terminal domain"/>
    <property type="match status" value="1"/>
</dbReference>
<dbReference type="GeneID" id="28491912"/>
<keyword evidence="5 14" id="KW-0444">Lipid biosynthesis</keyword>
<dbReference type="Pfam" id="PF00288">
    <property type="entry name" value="GHMP_kinases_N"/>
    <property type="match status" value="1"/>
</dbReference>
<dbReference type="Gene3D" id="3.30.70.890">
    <property type="entry name" value="GHMP kinase, C-terminal domain"/>
    <property type="match status" value="1"/>
</dbReference>
<keyword evidence="12 14" id="KW-0414">Isoprene biosynthesis</keyword>
<evidence type="ECO:0000256" key="9">
    <source>
        <dbReference type="ARBA" id="ARBA00022840"/>
    </source>
</evidence>
<comment type="function">
    <text evidence="14">Catalyzes the phosphorylation of (R)-mevalonate (MVA) to (R)-mevalonate 5-phosphate (MVAP). Functions in the mevalonate (MVA) pathway leading to isopentenyl diphosphate (IPP), a key precursor for the biosynthesis of isoprenoid compounds such as archaeal membrane lipids.</text>
</comment>
<dbReference type="Proteomes" id="UP000070587">
    <property type="component" value="Chromosome"/>
</dbReference>
<dbReference type="UniPathway" id="UPA00057">
    <property type="reaction ID" value="UER00098"/>
</dbReference>
<dbReference type="InterPro" id="IPR006203">
    <property type="entry name" value="GHMP_knse_ATP-bd_CS"/>
</dbReference>
<dbReference type="EMBL" id="CP010835">
    <property type="protein sequence ID" value="AMM54547.1"/>
    <property type="molecule type" value="Genomic_DNA"/>
</dbReference>
<feature type="active site" description="Proton acceptor" evidence="14">
    <location>
        <position position="160"/>
    </location>
</feature>
<dbReference type="Proteomes" id="UP001571980">
    <property type="component" value="Unassembled WGS sequence"/>
</dbReference>
<dbReference type="PANTHER" id="PTHR43290:SF2">
    <property type="entry name" value="MEVALONATE KINASE"/>
    <property type="match status" value="1"/>
</dbReference>
<dbReference type="InterPro" id="IPR013750">
    <property type="entry name" value="GHMP_kinase_C_dom"/>
</dbReference>
<dbReference type="GO" id="GO:0004496">
    <property type="term" value="F:mevalonate kinase activity"/>
    <property type="evidence" value="ECO:0007669"/>
    <property type="project" value="UniProtKB-UniRule"/>
</dbReference>
<dbReference type="OrthoDB" id="19001at2157"/>
<sequence length="333" mass="35417">MRVLASAPAKIILFGEHSVVYGKPAIAAAINLRTYVEAELRRDDRIRIEAHDIKVPGLTVSFSENEIYFESDYGKAAEVLSYVRQAIELAMEEAGVRKGINVSITSQIPVGAGLGSSAAVAVATIGAVSKLLGLELTREEVAKLGHKVELLVQGASSGIDPTVSAIGGFLYYEKGNFEHLPFMELPIVVGYTGSSGSTKELVAMVRRRYESMPELIVPILNAMGKLVEKAKEVITSELDEEEKFAKLGELMNINHGLLDALGVSTKKLSELVYAARTAGALGAKITGAGGGGCMYALAPGKQREVATAITIAGGTPMITEISREGLRIEEVIK</sequence>
<keyword evidence="9 14" id="KW-0067">ATP-binding</keyword>
<evidence type="ECO:0000256" key="5">
    <source>
        <dbReference type="ARBA" id="ARBA00022516"/>
    </source>
</evidence>
<comment type="catalytic activity">
    <reaction evidence="14">
        <text>(R)-mevalonate + ATP = (R)-5-phosphomevalonate + ADP + H(+)</text>
        <dbReference type="Rhea" id="RHEA:17065"/>
        <dbReference type="ChEBI" id="CHEBI:15378"/>
        <dbReference type="ChEBI" id="CHEBI:30616"/>
        <dbReference type="ChEBI" id="CHEBI:36464"/>
        <dbReference type="ChEBI" id="CHEBI:58146"/>
        <dbReference type="ChEBI" id="CHEBI:456216"/>
        <dbReference type="EC" id="2.7.1.36"/>
    </reaction>
</comment>
<evidence type="ECO:0000256" key="2">
    <source>
        <dbReference type="ARBA" id="ARBA00006495"/>
    </source>
</evidence>
<dbReference type="Pfam" id="PF08544">
    <property type="entry name" value="GHMP_kinases_C"/>
    <property type="match status" value="1"/>
</dbReference>
<evidence type="ECO:0000256" key="1">
    <source>
        <dbReference type="ARBA" id="ARBA00004496"/>
    </source>
</evidence>
<dbReference type="PRINTS" id="PR00959">
    <property type="entry name" value="MEVGALKINASE"/>
</dbReference>
<comment type="subunit">
    <text evidence="14">Homodimer.</text>
</comment>
<dbReference type="GO" id="GO:0019287">
    <property type="term" value="P:isopentenyl diphosphate biosynthetic process, mevalonate pathway"/>
    <property type="evidence" value="ECO:0007669"/>
    <property type="project" value="UniProtKB-UniRule"/>
</dbReference>
<keyword evidence="4 14" id="KW-0963">Cytoplasm</keyword>
<evidence type="ECO:0000256" key="14">
    <source>
        <dbReference type="HAMAP-Rule" id="MF_00217"/>
    </source>
</evidence>
<reference evidence="18 20" key="3">
    <citation type="submission" date="2023-03" db="EMBL/GenBank/DDBJ databases">
        <title>Speciation in Pyrococcus: adaptation to high temperature as a mechanism.</title>
        <authorList>
            <person name="Gu J."/>
        </authorList>
    </citation>
    <scope>NUCLEOTIDE SEQUENCE [LARGE SCALE GENOMIC DNA]</scope>
    <source>
        <strain evidence="18 20">LMOA34</strain>
    </source>
</reference>
<dbReference type="InterPro" id="IPR014721">
    <property type="entry name" value="Ribsml_uS5_D2-typ_fold_subgr"/>
</dbReference>
<dbReference type="STRING" id="1609559.TQ32_08700"/>
<dbReference type="GO" id="GO:0000287">
    <property type="term" value="F:magnesium ion binding"/>
    <property type="evidence" value="ECO:0007669"/>
    <property type="project" value="UniProtKB-UniRule"/>
</dbReference>
<comment type="pathway">
    <text evidence="13 14">Isoprenoid biosynthesis; isopentenyl diphosphate biosynthesis via mevalonate pathway; isopentenyl diphosphate from (R)-mevalonate: step 1/3.</text>
</comment>